<proteinExistence type="predicted"/>
<dbReference type="InterPro" id="IPR036390">
    <property type="entry name" value="WH_DNA-bd_sf"/>
</dbReference>
<accession>A0ABT6TL61</accession>
<dbReference type="GO" id="GO:0003677">
    <property type="term" value="F:DNA binding"/>
    <property type="evidence" value="ECO:0007669"/>
    <property type="project" value="UniProtKB-KW"/>
</dbReference>
<protein>
    <submittedName>
        <fullName evidence="1">DNA-binding response regulator</fullName>
    </submittedName>
</protein>
<dbReference type="RefSeq" id="WP_282910351.1">
    <property type="nucleotide sequence ID" value="NZ_JAGRPV010000001.1"/>
</dbReference>
<name>A0ABT6TL61_9BACL</name>
<evidence type="ECO:0000313" key="1">
    <source>
        <dbReference type="EMBL" id="MDI4647597.1"/>
    </source>
</evidence>
<gene>
    <name evidence="1" type="ORF">KB449_21780</name>
</gene>
<evidence type="ECO:0000313" key="2">
    <source>
        <dbReference type="Proteomes" id="UP001161691"/>
    </source>
</evidence>
<dbReference type="Proteomes" id="UP001161691">
    <property type="component" value="Unassembled WGS sequence"/>
</dbReference>
<keyword evidence="1" id="KW-0238">DNA-binding</keyword>
<comment type="caution">
    <text evidence="1">The sequence shown here is derived from an EMBL/GenBank/DDBJ whole genome shotgun (WGS) entry which is preliminary data.</text>
</comment>
<dbReference type="SUPFAM" id="SSF46785">
    <property type="entry name" value="Winged helix' DNA-binding domain"/>
    <property type="match status" value="1"/>
</dbReference>
<reference evidence="1" key="1">
    <citation type="submission" date="2023-04" db="EMBL/GenBank/DDBJ databases">
        <title>Comparative genomic analysis of Cohnella hashimotonis sp. nov., isolated from the International Space Station.</title>
        <authorList>
            <person name="Venkateswaran K."/>
            <person name="Simpson A."/>
        </authorList>
    </citation>
    <scope>NUCLEOTIDE SEQUENCE</scope>
    <source>
        <strain evidence="1">F6_2S_P_1</strain>
    </source>
</reference>
<dbReference type="EMBL" id="JAGRPV010000001">
    <property type="protein sequence ID" value="MDI4647597.1"/>
    <property type="molecule type" value="Genomic_DNA"/>
</dbReference>
<sequence>MSADPAFERAYDEMMEKAIKASAGERKRRLLLDRFNEKLLAQHVWWEVRGDLAGLIPEMEITDLKDGTRFSDYGFLHPIRRPRGLLMEADAFGTHVRDVSRWKYADNLERQNHLLIDGWHLLRFSRDDMLEKPRRCQQTLLAALSAWGFIAPKDRPRLNVYERAILHYAREQAGNVKVGELVEQLEVSYRSIGRHTLVLEQKGLVILERSAGGRIMKLMSK</sequence>
<keyword evidence="2" id="KW-1185">Reference proteome</keyword>
<organism evidence="1 2">
    <name type="scientific">Cohnella hashimotonis</name>
    <dbReference type="NCBI Taxonomy" id="2826895"/>
    <lineage>
        <taxon>Bacteria</taxon>
        <taxon>Bacillati</taxon>
        <taxon>Bacillota</taxon>
        <taxon>Bacilli</taxon>
        <taxon>Bacillales</taxon>
        <taxon>Paenibacillaceae</taxon>
        <taxon>Cohnella</taxon>
    </lineage>
</organism>